<accession>A0A238D1Y8</accession>
<evidence type="ECO:0000313" key="1">
    <source>
        <dbReference type="EMBL" id="SBP87298.1"/>
    </source>
</evidence>
<keyword evidence="2" id="KW-1185">Reference proteome</keyword>
<proteinExistence type="predicted"/>
<gene>
    <name evidence="1" type="ORF">THIARS_60011</name>
</gene>
<name>A0A238D1Y8_THIDL</name>
<sequence>MRKAITTMLLSPSHVPRRPRRAQPLRDALLRPIRRLGSGVAALGLLCAALPAQAAEFPPAWAPDTPGLHPVLRLQHTCSSNLFGLSSGAAAQRLFGDTQLSDCWTTAQGGLRFDNDGAVGRLHGHALVERTQYNHYRALDFTGHDVSLTYNLDHTPHWSAYASASDRAALQDLTILQAPVLDVVRKQVVSAGGMRRLEGPFSLTADTALIRIRNAAASQRPYDMDIGLVRLGPRYTSAAGNSVGYVLSLQQGRYPNAAMQTSGAPLADYHQIENAAQFFWSDAAYWQVSGTAGYMQYTAPSLPSLDFHGAVGDVEAKLAVTGKTALGMKLYRKLMAYNTLTTNYQVVTGAQLNATWDVDAAVRLGAEWTRDQAFFPGTTRRDNIQGGAITLAYLPRPGTQLALLLGRTNRSSNVVDASYVNRTVSLNLQQAF</sequence>
<evidence type="ECO:0000313" key="2">
    <source>
        <dbReference type="Proteomes" id="UP000214566"/>
    </source>
</evidence>
<reference evidence="1 2" key="1">
    <citation type="submission" date="2016-06" db="EMBL/GenBank/DDBJ databases">
        <authorList>
            <person name="Kjaerup R.B."/>
            <person name="Dalgaard T.S."/>
            <person name="Juul-Madsen H.R."/>
        </authorList>
    </citation>
    <scope>NUCLEOTIDE SEQUENCE [LARGE SCALE GENOMIC DNA]</scope>
    <source>
        <strain evidence="1 2">DSM 16361</strain>
    </source>
</reference>
<dbReference type="EMBL" id="FLMQ01000055">
    <property type="protein sequence ID" value="SBP87298.1"/>
    <property type="molecule type" value="Genomic_DNA"/>
</dbReference>
<protein>
    <submittedName>
        <fullName evidence="1">Uncharacterized protein</fullName>
    </submittedName>
</protein>
<dbReference type="Proteomes" id="UP000214566">
    <property type="component" value="Unassembled WGS sequence"/>
</dbReference>
<dbReference type="AlphaFoldDB" id="A0A238D1Y8"/>
<organism evidence="1 2">
    <name type="scientific">Thiomonas delicata</name>
    <name type="common">Thiomonas cuprina</name>
    <dbReference type="NCBI Taxonomy" id="364030"/>
    <lineage>
        <taxon>Bacteria</taxon>
        <taxon>Pseudomonadati</taxon>
        <taxon>Pseudomonadota</taxon>
        <taxon>Betaproteobacteria</taxon>
        <taxon>Burkholderiales</taxon>
        <taxon>Thiomonas</taxon>
    </lineage>
</organism>